<feature type="transmembrane region" description="Helical" evidence="6">
    <location>
        <begin position="134"/>
        <end position="159"/>
    </location>
</feature>
<evidence type="ECO:0000256" key="4">
    <source>
        <dbReference type="ARBA" id="ARBA00022989"/>
    </source>
</evidence>
<keyword evidence="2" id="KW-1003">Cell membrane</keyword>
<dbReference type="PANTHER" id="PTHR30482">
    <property type="entry name" value="HIGH-AFFINITY BRANCHED-CHAIN AMINO ACID TRANSPORT SYSTEM PERMEASE"/>
    <property type="match status" value="1"/>
</dbReference>
<evidence type="ECO:0000256" key="5">
    <source>
        <dbReference type="ARBA" id="ARBA00023136"/>
    </source>
</evidence>
<evidence type="ECO:0000256" key="6">
    <source>
        <dbReference type="SAM" id="Phobius"/>
    </source>
</evidence>
<feature type="transmembrane region" description="Helical" evidence="6">
    <location>
        <begin position="96"/>
        <end position="114"/>
    </location>
</feature>
<evidence type="ECO:0000256" key="1">
    <source>
        <dbReference type="ARBA" id="ARBA00004651"/>
    </source>
</evidence>
<name>A0A0P0RMS8_9BURK</name>
<organism evidence="7 8">
    <name type="scientific">Paraburkholderia caribensis MBA4</name>
    <dbReference type="NCBI Taxonomy" id="1323664"/>
    <lineage>
        <taxon>Bacteria</taxon>
        <taxon>Pseudomonadati</taxon>
        <taxon>Pseudomonadota</taxon>
        <taxon>Betaproteobacteria</taxon>
        <taxon>Burkholderiales</taxon>
        <taxon>Burkholderiaceae</taxon>
        <taxon>Paraburkholderia</taxon>
    </lineage>
</organism>
<dbReference type="CDD" id="cd06581">
    <property type="entry name" value="TM_PBP1_LivM_like"/>
    <property type="match status" value="1"/>
</dbReference>
<feature type="transmembrane region" description="Helical" evidence="6">
    <location>
        <begin position="461"/>
        <end position="481"/>
    </location>
</feature>
<keyword evidence="5 6" id="KW-0472">Membrane</keyword>
<dbReference type="AlphaFoldDB" id="A0A0P0RMS8"/>
<dbReference type="CDD" id="cd06582">
    <property type="entry name" value="TM_PBP1_LivH_like"/>
    <property type="match status" value="1"/>
</dbReference>
<proteinExistence type="predicted"/>
<feature type="transmembrane region" description="Helical" evidence="6">
    <location>
        <begin position="389"/>
        <end position="408"/>
    </location>
</feature>
<keyword evidence="3 6" id="KW-0812">Transmembrane</keyword>
<feature type="transmembrane region" description="Helical" evidence="6">
    <location>
        <begin position="191"/>
        <end position="211"/>
    </location>
</feature>
<dbReference type="EMBL" id="CP012748">
    <property type="protein sequence ID" value="ALL70217.1"/>
    <property type="molecule type" value="Genomic_DNA"/>
</dbReference>
<geneLocation type="plasmid" evidence="8"/>
<feature type="transmembrane region" description="Helical" evidence="6">
    <location>
        <begin position="585"/>
        <end position="604"/>
    </location>
</feature>
<feature type="transmembrane region" description="Helical" evidence="6">
    <location>
        <begin position="65"/>
        <end position="84"/>
    </location>
</feature>
<dbReference type="GeneID" id="69973704"/>
<gene>
    <name evidence="7" type="ORF">K788_00007625</name>
</gene>
<dbReference type="PANTHER" id="PTHR30482:SF20">
    <property type="entry name" value="HIGH-AFFINITY BRANCHED-CHAIN AMINO ACID TRANSPORT SYSTEM PERMEASE PROTEIN LIVM"/>
    <property type="match status" value="1"/>
</dbReference>
<evidence type="ECO:0000313" key="8">
    <source>
        <dbReference type="Proteomes" id="UP000019146"/>
    </source>
</evidence>
<dbReference type="GO" id="GO:0005886">
    <property type="term" value="C:plasma membrane"/>
    <property type="evidence" value="ECO:0007669"/>
    <property type="project" value="UniProtKB-SubCell"/>
</dbReference>
<evidence type="ECO:0000313" key="7">
    <source>
        <dbReference type="EMBL" id="ALL70217.1"/>
    </source>
</evidence>
<dbReference type="RefSeq" id="WP_035994616.1">
    <property type="nucleotide sequence ID" value="NZ_CP012748.1"/>
</dbReference>
<feature type="transmembrane region" description="Helical" evidence="6">
    <location>
        <begin position="511"/>
        <end position="532"/>
    </location>
</feature>
<dbReference type="InterPro" id="IPR043428">
    <property type="entry name" value="LivM-like"/>
</dbReference>
<evidence type="ECO:0000256" key="3">
    <source>
        <dbReference type="ARBA" id="ARBA00022692"/>
    </source>
</evidence>
<keyword evidence="4 6" id="KW-1133">Transmembrane helix</keyword>
<feature type="transmembrane region" description="Helical" evidence="6">
    <location>
        <begin position="12"/>
        <end position="35"/>
    </location>
</feature>
<comment type="subcellular location">
    <subcellularLocation>
        <location evidence="1">Cell membrane</location>
        <topology evidence="1">Multi-pass membrane protein</topology>
    </subcellularLocation>
</comment>
<feature type="transmembrane region" description="Helical" evidence="6">
    <location>
        <begin position="544"/>
        <end position="573"/>
    </location>
</feature>
<feature type="transmembrane region" description="Helical" evidence="6">
    <location>
        <begin position="266"/>
        <end position="284"/>
    </location>
</feature>
<accession>A0A0P0RMS8</accession>
<dbReference type="GO" id="GO:0015658">
    <property type="term" value="F:branched-chain amino acid transmembrane transporter activity"/>
    <property type="evidence" value="ECO:0007669"/>
    <property type="project" value="InterPro"/>
</dbReference>
<keyword evidence="7" id="KW-0614">Plasmid</keyword>
<feature type="transmembrane region" description="Helical" evidence="6">
    <location>
        <begin position="305"/>
        <end position="327"/>
    </location>
</feature>
<dbReference type="KEGG" id="bcai:K788_00007625"/>
<reference evidence="7 8" key="1">
    <citation type="journal article" date="2014" name="Genome Announc.">
        <title>Draft Genome Sequence of the Haloacid-Degrading Burkholderia caribensis Strain MBA4.</title>
        <authorList>
            <person name="Pan Y."/>
            <person name="Kong K.F."/>
            <person name="Tsang J.S."/>
        </authorList>
    </citation>
    <scope>NUCLEOTIDE SEQUENCE [LARGE SCALE GENOMIC DNA]</scope>
    <source>
        <strain evidence="7 8">MBA4</strain>
        <plasmid evidence="8">Plasmid</plasmid>
    </source>
</reference>
<dbReference type="InterPro" id="IPR001851">
    <property type="entry name" value="ABC_transp_permease"/>
</dbReference>
<sequence>MAAWFDYTINGLIVGNIYALLAVGLALIFGVSHLINFAHGSVYMVGGFIGWLCLTRLGLPLPIALVATIGGCALLGILIERIGLRPLQGAARIAPLLATIGISFVLDQLAQIVFGPDPRPVPGSLPQWTAAIGGATLSSLDVLIAAIGIGAAAVLYAFLRFTRLGWAVRATAQDRDAAQQMGVNVHAVNRTVFAIACGLGGLSGLLVGMYYNSIDPAMGFQATLKGVVALLIGGLGNVPGAIAGSLLLGLVESYGVALFGTSYRDLFAFVLLLLFLVWRPNGLFSSNRRLPSEPLTGTFLSNSKAVRISPLVIGVLLVAAFALPFVAPFPYLLQTLTNGWIFGLLALSLTLVAGTVGQISLGHAALLLIGAYASALLSVDLGWSPALTILLAGAITAVIGTLLVYPSFRLRGHYVSIATLGIGEIVGLVILNWDGLTRGPIGVTGIAPLSLFGWELSGARGVYWFTLAVLVVLAALQLRLLRSHLGRTWRAIREDDVAARAYGVRPNRYKAIAFACGGFAAGIGGGIAAHLYSYINYQTFDSQVSILGLTMVILGGLGNVPGAIMGAVALVGLPELFRFAADYRMLVYGVVLLLLVRFRPQGLFGAV</sequence>
<dbReference type="Pfam" id="PF02653">
    <property type="entry name" value="BPD_transp_2"/>
    <property type="match status" value="2"/>
</dbReference>
<dbReference type="Proteomes" id="UP000019146">
    <property type="component" value="Plasmid unnamed"/>
</dbReference>
<protein>
    <submittedName>
        <fullName evidence="7">Branched-chain amino acid transport system permease protein LivM</fullName>
    </submittedName>
</protein>
<feature type="transmembrane region" description="Helical" evidence="6">
    <location>
        <begin position="339"/>
        <end position="357"/>
    </location>
</feature>
<evidence type="ECO:0000256" key="2">
    <source>
        <dbReference type="ARBA" id="ARBA00022475"/>
    </source>
</evidence>
<feature type="transmembrane region" description="Helical" evidence="6">
    <location>
        <begin position="415"/>
        <end position="433"/>
    </location>
</feature>